<feature type="non-terminal residue" evidence="2">
    <location>
        <position position="1"/>
    </location>
</feature>
<evidence type="ECO:0000256" key="1">
    <source>
        <dbReference type="SAM" id="MobiDB-lite"/>
    </source>
</evidence>
<dbReference type="Proteomes" id="UP000078560">
    <property type="component" value="Unassembled WGS sequence"/>
</dbReference>
<reference evidence="3" key="1">
    <citation type="submission" date="2016-05" db="EMBL/GenBank/DDBJ databases">
        <authorList>
            <person name="Naeem Raeece"/>
        </authorList>
    </citation>
    <scope>NUCLEOTIDE SEQUENCE [LARGE SCALE GENOMIC DNA]</scope>
</reference>
<feature type="region of interest" description="Disordered" evidence="1">
    <location>
        <begin position="83"/>
        <end position="102"/>
    </location>
</feature>
<protein>
    <submittedName>
        <fullName evidence="2">MYND finger protein, putative</fullName>
    </submittedName>
</protein>
<dbReference type="AlphaFoldDB" id="A0A1A8VYI2"/>
<gene>
    <name evidence="2" type="ORF">POVCU2_0032660</name>
</gene>
<name>A0A1A8VYI2_PLAOA</name>
<evidence type="ECO:0000313" key="3">
    <source>
        <dbReference type="Proteomes" id="UP000078560"/>
    </source>
</evidence>
<proteinExistence type="predicted"/>
<evidence type="ECO:0000313" key="2">
    <source>
        <dbReference type="EMBL" id="SBS85656.1"/>
    </source>
</evidence>
<organism evidence="2 3">
    <name type="scientific">Plasmodium ovale curtisi</name>
    <dbReference type="NCBI Taxonomy" id="864141"/>
    <lineage>
        <taxon>Eukaryota</taxon>
        <taxon>Sar</taxon>
        <taxon>Alveolata</taxon>
        <taxon>Apicomplexa</taxon>
        <taxon>Aconoidasida</taxon>
        <taxon>Haemosporida</taxon>
        <taxon>Plasmodiidae</taxon>
        <taxon>Plasmodium</taxon>
        <taxon>Plasmodium (Plasmodium)</taxon>
    </lineage>
</organism>
<dbReference type="EMBL" id="FLQU01000439">
    <property type="protein sequence ID" value="SBS85656.1"/>
    <property type="molecule type" value="Genomic_DNA"/>
</dbReference>
<accession>A0A1A8VYI2</accession>
<sequence length="102" mass="11777">WDQAQAMQDLLRQMKTEKDGDTNVNMNKEIEKANACETCYTLKYISTHSILQHVFFVFSSPFRKKTSKDAESAKRSFTAQLNARKKTSSFTRGYAREKTPDT</sequence>